<dbReference type="Proteomes" id="UP000230750">
    <property type="component" value="Unassembled WGS sequence"/>
</dbReference>
<dbReference type="InterPro" id="IPR043988">
    <property type="entry name" value="CCZ1/INTU_longin_2"/>
</dbReference>
<accession>A0A2G8KMD2</accession>
<comment type="caution">
    <text evidence="3">The sequence shown here is derived from an EMBL/GenBank/DDBJ whole genome shotgun (WGS) entry which is preliminary data.</text>
</comment>
<proteinExistence type="predicted"/>
<dbReference type="Pfam" id="PF19033">
    <property type="entry name" value="Intu_longin_3"/>
    <property type="match status" value="1"/>
</dbReference>
<dbReference type="AlphaFoldDB" id="A0A2G8KMD2"/>
<sequence>MTSAQTSPISLHSFYIYNATYGPREGEIVKVPVTHRTEDGKTIAEYHEEDVQDTVYQAVLKQAYTMFKFFMGSFADIVNKFSIEELKSRLNHFFSQYLETLRLNQSDILDIQNGIQFLPLDKNTYLRIQCFINLIEASFTQIKYTAFLYNDQLVWSGLEQDDMRTLYKYLTTSLFPTLLDTEESAAKGPQGSAHFGKFVKGPKNFGDVNASIQLPNIYIHSESKTDVLHLVVYRALSATVCLMVDGSALPSRDWFRKIDQFLGPQLSRLASDIAEQYANRKVSGGSQDYKFVYFNHMNLAQKTTVHSKKTASLTISPEILRLIADINADFSKSEEDGEAFMRSLTDWWVVGKKSDQREFYVAINQKNWNLIEVNEEMKKMCASHFTNIFFLD</sequence>
<dbReference type="EMBL" id="MRZV01000477">
    <property type="protein sequence ID" value="PIK49179.1"/>
    <property type="molecule type" value="Genomic_DNA"/>
</dbReference>
<dbReference type="PANTHER" id="PTHR13056">
    <property type="entry name" value="VACUOLAR FUSION PROTEIN CCZ1 HOMOLOG-RELATED"/>
    <property type="match status" value="1"/>
</dbReference>
<evidence type="ECO:0000259" key="2">
    <source>
        <dbReference type="Pfam" id="PF19033"/>
    </source>
</evidence>
<dbReference type="GO" id="GO:0035658">
    <property type="term" value="C:Mon1-Ccz1 complex"/>
    <property type="evidence" value="ECO:0007669"/>
    <property type="project" value="InterPro"/>
</dbReference>
<name>A0A2G8KMD2_STIJA</name>
<dbReference type="InterPro" id="IPR043989">
    <property type="entry name" value="CCZ1/INTU/HSP4_longin_3"/>
</dbReference>
<evidence type="ECO:0000313" key="3">
    <source>
        <dbReference type="EMBL" id="PIK49179.1"/>
    </source>
</evidence>
<organism evidence="3 4">
    <name type="scientific">Stichopus japonicus</name>
    <name type="common">Sea cucumber</name>
    <dbReference type="NCBI Taxonomy" id="307972"/>
    <lineage>
        <taxon>Eukaryota</taxon>
        <taxon>Metazoa</taxon>
        <taxon>Echinodermata</taxon>
        <taxon>Eleutherozoa</taxon>
        <taxon>Echinozoa</taxon>
        <taxon>Holothuroidea</taxon>
        <taxon>Aspidochirotacea</taxon>
        <taxon>Aspidochirotida</taxon>
        <taxon>Stichopodidae</taxon>
        <taxon>Apostichopus</taxon>
    </lineage>
</organism>
<evidence type="ECO:0000259" key="1">
    <source>
        <dbReference type="Pfam" id="PF19032"/>
    </source>
</evidence>
<dbReference type="InterPro" id="IPR013176">
    <property type="entry name" value="Ccz1"/>
</dbReference>
<evidence type="ECO:0000313" key="4">
    <source>
        <dbReference type="Proteomes" id="UP000230750"/>
    </source>
</evidence>
<dbReference type="PANTHER" id="PTHR13056:SF0">
    <property type="entry name" value="VACUOLAR FUSION PROTEIN CCZ1 HOMOLOG-RELATED"/>
    <property type="match status" value="1"/>
</dbReference>
<dbReference type="Pfam" id="PF19032">
    <property type="entry name" value="Intu_longin_2"/>
    <property type="match status" value="1"/>
</dbReference>
<keyword evidence="4" id="KW-1185">Reference proteome</keyword>
<feature type="domain" description="CCZ1/INTU second Longin" evidence="1">
    <location>
        <begin position="142"/>
        <end position="263"/>
    </location>
</feature>
<gene>
    <name evidence="3" type="ORF">BSL78_13960</name>
</gene>
<protein>
    <submittedName>
        <fullName evidence="3">Putative vacuolar fusion protein CCZ1-like</fullName>
    </submittedName>
</protein>
<dbReference type="STRING" id="307972.A0A2G8KMD2"/>
<reference evidence="3 4" key="1">
    <citation type="journal article" date="2017" name="PLoS Biol.">
        <title>The sea cucumber genome provides insights into morphological evolution and visceral regeneration.</title>
        <authorList>
            <person name="Zhang X."/>
            <person name="Sun L."/>
            <person name="Yuan J."/>
            <person name="Sun Y."/>
            <person name="Gao Y."/>
            <person name="Zhang L."/>
            <person name="Li S."/>
            <person name="Dai H."/>
            <person name="Hamel J.F."/>
            <person name="Liu C."/>
            <person name="Yu Y."/>
            <person name="Liu S."/>
            <person name="Lin W."/>
            <person name="Guo K."/>
            <person name="Jin S."/>
            <person name="Xu P."/>
            <person name="Storey K.B."/>
            <person name="Huan P."/>
            <person name="Zhang T."/>
            <person name="Zhou Y."/>
            <person name="Zhang J."/>
            <person name="Lin C."/>
            <person name="Li X."/>
            <person name="Xing L."/>
            <person name="Huo D."/>
            <person name="Sun M."/>
            <person name="Wang L."/>
            <person name="Mercier A."/>
            <person name="Li F."/>
            <person name="Yang H."/>
            <person name="Xiang J."/>
        </authorList>
    </citation>
    <scope>NUCLEOTIDE SEQUENCE [LARGE SCALE GENOMIC DNA]</scope>
    <source>
        <strain evidence="3">Shaxun</strain>
        <tissue evidence="3">Muscle</tissue>
    </source>
</reference>
<feature type="domain" description="CCZ1/INTU/HPS4 third Longin" evidence="2">
    <location>
        <begin position="287"/>
        <end position="379"/>
    </location>
</feature>
<dbReference type="OrthoDB" id="240546at2759"/>
<dbReference type="GO" id="GO:0016192">
    <property type="term" value="P:vesicle-mediated transport"/>
    <property type="evidence" value="ECO:0007669"/>
    <property type="project" value="InterPro"/>
</dbReference>